<dbReference type="PROSITE" id="PS50112">
    <property type="entry name" value="PAS"/>
    <property type="match status" value="1"/>
</dbReference>
<proteinExistence type="predicted"/>
<feature type="coiled-coil region" evidence="1">
    <location>
        <begin position="165"/>
        <end position="192"/>
    </location>
</feature>
<dbReference type="Gene3D" id="3.30.450.20">
    <property type="entry name" value="PAS domain"/>
    <property type="match status" value="1"/>
</dbReference>
<evidence type="ECO:0000313" key="5">
    <source>
        <dbReference type="Proteomes" id="UP000193040"/>
    </source>
</evidence>
<evidence type="ECO:0000256" key="1">
    <source>
        <dbReference type="SAM" id="Coils"/>
    </source>
</evidence>
<keyword evidence="4" id="KW-0418">Kinase</keyword>
<dbReference type="PANTHER" id="PTHR44757:SF2">
    <property type="entry name" value="BIOFILM ARCHITECTURE MAINTENANCE PROTEIN MBAA"/>
    <property type="match status" value="1"/>
</dbReference>
<dbReference type="InterPro" id="IPR013656">
    <property type="entry name" value="PAS_4"/>
</dbReference>
<dbReference type="InterPro" id="IPR000014">
    <property type="entry name" value="PAS"/>
</dbReference>
<organism evidence="4 5">
    <name type="scientific">Mycobacterium simiae</name>
    <name type="common">Mycobacterium habana</name>
    <dbReference type="NCBI Taxonomy" id="1784"/>
    <lineage>
        <taxon>Bacteria</taxon>
        <taxon>Bacillati</taxon>
        <taxon>Actinomycetota</taxon>
        <taxon>Actinomycetes</taxon>
        <taxon>Mycobacteriales</taxon>
        <taxon>Mycobacteriaceae</taxon>
        <taxon>Mycobacterium</taxon>
        <taxon>Mycobacterium simiae complex</taxon>
    </lineage>
</organism>
<dbReference type="NCBIfam" id="TIGR00229">
    <property type="entry name" value="sensory_box"/>
    <property type="match status" value="1"/>
</dbReference>
<evidence type="ECO:0000259" key="3">
    <source>
        <dbReference type="PROSITE" id="PS50113"/>
    </source>
</evidence>
<reference evidence="4 5" key="1">
    <citation type="submission" date="2017-03" db="EMBL/GenBank/DDBJ databases">
        <title>Genomic insights into Mycobacterium simiae human colonization.</title>
        <authorList>
            <person name="Steffani J.L."/>
            <person name="Brunck M.E."/>
            <person name="Cruz E."/>
            <person name="Montiel R."/>
            <person name="Barona F."/>
        </authorList>
    </citation>
    <scope>NUCLEOTIDE SEQUENCE [LARGE SCALE GENOMIC DNA]</scope>
    <source>
        <strain evidence="4 5">MsiGto</strain>
    </source>
</reference>
<dbReference type="InterPro" id="IPR000700">
    <property type="entry name" value="PAS-assoc_C"/>
</dbReference>
<dbReference type="PANTHER" id="PTHR44757">
    <property type="entry name" value="DIGUANYLATE CYCLASE DGCP"/>
    <property type="match status" value="1"/>
</dbReference>
<keyword evidence="1" id="KW-0175">Coiled coil</keyword>
<dbReference type="AlphaFoldDB" id="A0A1X0XWX0"/>
<sequence length="194" mass="21495">MHYAVDYQSVVPHSRRPGTNVGRITERKKVNSPDAGHAAGKARIADITEEWIAAAVVSATPEAIVVCDAEGVIRLWNDGAQRMFGYSTDEAVGQNLDIIIPEKLRKRHWDGYHKTMATGQTRYGDQLLSVPATHQDGHRLSIEFSVALLQQDGRIVGISAIMREVTERRNEERALRARLAEVEARLGELESAVS</sequence>
<name>A0A1X0XWX0_MYCSI</name>
<accession>A0A1X0XWX0</accession>
<evidence type="ECO:0000259" key="2">
    <source>
        <dbReference type="PROSITE" id="PS50112"/>
    </source>
</evidence>
<evidence type="ECO:0000313" key="4">
    <source>
        <dbReference type="EMBL" id="ORJ57359.1"/>
    </source>
</evidence>
<dbReference type="GO" id="GO:0016301">
    <property type="term" value="F:kinase activity"/>
    <property type="evidence" value="ECO:0007669"/>
    <property type="project" value="UniProtKB-KW"/>
</dbReference>
<dbReference type="PROSITE" id="PS50113">
    <property type="entry name" value="PAC"/>
    <property type="match status" value="1"/>
</dbReference>
<dbReference type="EMBL" id="MZZM01000026">
    <property type="protein sequence ID" value="ORJ57359.1"/>
    <property type="molecule type" value="Genomic_DNA"/>
</dbReference>
<protein>
    <submittedName>
        <fullName evidence="4">Histidine kinase</fullName>
    </submittedName>
</protein>
<dbReference type="SUPFAM" id="SSF55785">
    <property type="entry name" value="PYP-like sensor domain (PAS domain)"/>
    <property type="match status" value="1"/>
</dbReference>
<comment type="caution">
    <text evidence="4">The sequence shown here is derived from an EMBL/GenBank/DDBJ whole genome shotgun (WGS) entry which is preliminary data.</text>
</comment>
<keyword evidence="4" id="KW-0808">Transferase</keyword>
<dbReference type="InterPro" id="IPR035965">
    <property type="entry name" value="PAS-like_dom_sf"/>
</dbReference>
<feature type="domain" description="PAC" evidence="3">
    <location>
        <begin position="126"/>
        <end position="177"/>
    </location>
</feature>
<dbReference type="Proteomes" id="UP000193040">
    <property type="component" value="Unassembled WGS sequence"/>
</dbReference>
<dbReference type="InterPro" id="IPR052155">
    <property type="entry name" value="Biofilm_reg_signaling"/>
</dbReference>
<gene>
    <name evidence="4" type="ORF">B5M45_22680</name>
</gene>
<dbReference type="SMART" id="SM00091">
    <property type="entry name" value="PAS"/>
    <property type="match status" value="1"/>
</dbReference>
<keyword evidence="5" id="KW-1185">Reference proteome</keyword>
<dbReference type="CDD" id="cd00130">
    <property type="entry name" value="PAS"/>
    <property type="match status" value="1"/>
</dbReference>
<dbReference type="STRING" id="1784.VC42_23465"/>
<feature type="domain" description="PAS" evidence="2">
    <location>
        <begin position="56"/>
        <end position="102"/>
    </location>
</feature>
<dbReference type="Pfam" id="PF08448">
    <property type="entry name" value="PAS_4"/>
    <property type="match status" value="1"/>
</dbReference>